<dbReference type="OrthoDB" id="9157260at2"/>
<dbReference type="STRING" id="342108.amb1880"/>
<organism evidence="2 3">
    <name type="scientific">Paramagnetospirillum magneticum (strain ATCC 700264 / AMB-1)</name>
    <name type="common">Magnetospirillum magneticum</name>
    <dbReference type="NCBI Taxonomy" id="342108"/>
    <lineage>
        <taxon>Bacteria</taxon>
        <taxon>Pseudomonadati</taxon>
        <taxon>Pseudomonadota</taxon>
        <taxon>Alphaproteobacteria</taxon>
        <taxon>Rhodospirillales</taxon>
        <taxon>Magnetospirillaceae</taxon>
        <taxon>Paramagnetospirillum</taxon>
    </lineage>
</organism>
<dbReference type="AlphaFoldDB" id="Q2W641"/>
<proteinExistence type="predicted"/>
<name>Q2W641_PARM1</name>
<feature type="region of interest" description="Disordered" evidence="1">
    <location>
        <begin position="1"/>
        <end position="39"/>
    </location>
</feature>
<accession>Q2W641</accession>
<evidence type="ECO:0000313" key="2">
    <source>
        <dbReference type="EMBL" id="BAE50684.1"/>
    </source>
</evidence>
<protein>
    <submittedName>
        <fullName evidence="2">Uncharacterized protein</fullName>
    </submittedName>
</protein>
<dbReference type="KEGG" id="mag:amb1880"/>
<feature type="compositionally biased region" description="Basic and acidic residues" evidence="1">
    <location>
        <begin position="1"/>
        <end position="15"/>
    </location>
</feature>
<evidence type="ECO:0000256" key="1">
    <source>
        <dbReference type="SAM" id="MobiDB-lite"/>
    </source>
</evidence>
<reference evidence="2 3" key="1">
    <citation type="journal article" date="2005" name="DNA Res.">
        <title>Complete genome sequence of the facultative anaerobic magnetotactic bacterium Magnetospirillum sp. strain AMB-1.</title>
        <authorList>
            <person name="Matsunaga T."/>
            <person name="Okamura Y."/>
            <person name="Fukuda Y."/>
            <person name="Wahyudi A.T."/>
            <person name="Murase Y."/>
            <person name="Takeyama H."/>
        </authorList>
    </citation>
    <scope>NUCLEOTIDE SEQUENCE [LARGE SCALE GENOMIC DNA]</scope>
    <source>
        <strain evidence="3">ATCC 700264 / AMB-1</strain>
    </source>
</reference>
<dbReference type="EMBL" id="AP007255">
    <property type="protein sequence ID" value="BAE50684.1"/>
    <property type="molecule type" value="Genomic_DNA"/>
</dbReference>
<dbReference type="HOGENOM" id="CLU_1426448_0_0_5"/>
<evidence type="ECO:0000313" key="3">
    <source>
        <dbReference type="Proteomes" id="UP000007058"/>
    </source>
</evidence>
<dbReference type="RefSeq" id="WP_011384285.1">
    <property type="nucleotide sequence ID" value="NC_007626.1"/>
</dbReference>
<keyword evidence="3" id="KW-1185">Reference proteome</keyword>
<gene>
    <name evidence="2" type="ordered locus">amb1880</name>
</gene>
<sequence>MSTKGTDDKNSKDTPRGSWAAVEEPSPAAAPHAVSVHATAPQDLVASERAPLMEQKPVVPPQPATHGPFDPFHPLTITLSNLPANSKAFITIRDDQNAIWSDGSGTGLVGLSIEATKDAMLFVDSFLVNARELYLQTNAVSQEIQIRLYVNTLQHDLRGRVDLPPNASVTLTSTIDRTSLIGLSSFVVEL</sequence>
<dbReference type="Proteomes" id="UP000007058">
    <property type="component" value="Chromosome"/>
</dbReference>
<feature type="compositionally biased region" description="Low complexity" evidence="1">
    <location>
        <begin position="20"/>
        <end position="38"/>
    </location>
</feature>